<dbReference type="AlphaFoldDB" id="A8LZM3"/>
<dbReference type="Pfam" id="PF15567">
    <property type="entry name" value="Imm35"/>
    <property type="match status" value="1"/>
</dbReference>
<accession>A8LZM3</accession>
<proteinExistence type="predicted"/>
<evidence type="ECO:0000256" key="1">
    <source>
        <dbReference type="SAM" id="MobiDB-lite"/>
    </source>
</evidence>
<name>A8LZM3_SALAI</name>
<dbReference type="STRING" id="391037.Sare_2010"/>
<dbReference type="InterPro" id="IPR029082">
    <property type="entry name" value="Imm35"/>
</dbReference>
<dbReference type="EMBL" id="CP000850">
    <property type="protein sequence ID" value="ABV97886.1"/>
    <property type="molecule type" value="Genomic_DNA"/>
</dbReference>
<sequence>MTDEEAREAAFAFLADRMDKIRTGEWVIIGAREHENAWSVGYQSRAFIESGDIHDSLVGNGPVVVPKSGAEPWLAWSGRPSGRTDRRGAAHPRLNA</sequence>
<dbReference type="KEGG" id="saq:Sare_2010"/>
<feature type="region of interest" description="Disordered" evidence="1">
    <location>
        <begin position="75"/>
        <end position="96"/>
    </location>
</feature>
<evidence type="ECO:0000313" key="3">
    <source>
        <dbReference type="EMBL" id="ABV97886.1"/>
    </source>
</evidence>
<evidence type="ECO:0000259" key="2">
    <source>
        <dbReference type="Pfam" id="PF15567"/>
    </source>
</evidence>
<feature type="domain" description="Immunity protein 35" evidence="2">
    <location>
        <begin position="5"/>
        <end position="78"/>
    </location>
</feature>
<reference evidence="3" key="1">
    <citation type="submission" date="2007-10" db="EMBL/GenBank/DDBJ databases">
        <title>Complete sequence of Salinispora arenicola CNS-205.</title>
        <authorList>
            <consortium name="US DOE Joint Genome Institute"/>
            <person name="Copeland A."/>
            <person name="Lucas S."/>
            <person name="Lapidus A."/>
            <person name="Barry K."/>
            <person name="Glavina del Rio T."/>
            <person name="Dalin E."/>
            <person name="Tice H."/>
            <person name="Pitluck S."/>
            <person name="Foster B."/>
            <person name="Schmutz J."/>
            <person name="Larimer F."/>
            <person name="Land M."/>
            <person name="Hauser L."/>
            <person name="Kyrpides N."/>
            <person name="Ivanova N."/>
            <person name="Jensen P.R."/>
            <person name="Moore B.S."/>
            <person name="Penn K."/>
            <person name="Jenkins C."/>
            <person name="Udwary D."/>
            <person name="Xiang L."/>
            <person name="Gontang E."/>
            <person name="Richardson P."/>
        </authorList>
    </citation>
    <scope>NUCLEOTIDE SEQUENCE [LARGE SCALE GENOMIC DNA]</scope>
    <source>
        <strain evidence="3">CNS-205</strain>
    </source>
</reference>
<dbReference type="HOGENOM" id="CLU_2358043_0_0_11"/>
<organism evidence="3">
    <name type="scientific">Salinispora arenicola (strain CNS-205)</name>
    <dbReference type="NCBI Taxonomy" id="391037"/>
    <lineage>
        <taxon>Bacteria</taxon>
        <taxon>Bacillati</taxon>
        <taxon>Actinomycetota</taxon>
        <taxon>Actinomycetes</taxon>
        <taxon>Micromonosporales</taxon>
        <taxon>Micromonosporaceae</taxon>
        <taxon>Salinispora</taxon>
    </lineage>
</organism>
<protein>
    <recommendedName>
        <fullName evidence="2">Immunity protein 35 domain-containing protein</fullName>
    </recommendedName>
</protein>
<gene>
    <name evidence="3" type="ordered locus">Sare_2010</name>
</gene>